<dbReference type="SUPFAM" id="SSF47571">
    <property type="entry name" value="Cloroperoxidase"/>
    <property type="match status" value="1"/>
</dbReference>
<keyword evidence="5" id="KW-0560">Oxidoreductase</keyword>
<dbReference type="InterPro" id="IPR000028">
    <property type="entry name" value="Chloroperoxidase"/>
</dbReference>
<keyword evidence="2 10" id="KW-0575">Peroxidase</keyword>
<dbReference type="STRING" id="71717.A0A4Y7SRE4"/>
<feature type="region of interest" description="Disordered" evidence="8">
    <location>
        <begin position="1"/>
        <end position="49"/>
    </location>
</feature>
<evidence type="ECO:0000256" key="3">
    <source>
        <dbReference type="ARBA" id="ARBA00022617"/>
    </source>
</evidence>
<dbReference type="OrthoDB" id="407298at2759"/>
<dbReference type="GO" id="GO:0004601">
    <property type="term" value="F:peroxidase activity"/>
    <property type="evidence" value="ECO:0007669"/>
    <property type="project" value="UniProtKB-KW"/>
</dbReference>
<dbReference type="PANTHER" id="PTHR33577">
    <property type="entry name" value="STERIGMATOCYSTIN BIOSYNTHESIS PEROXIDASE STCC-RELATED"/>
    <property type="match status" value="1"/>
</dbReference>
<evidence type="ECO:0000256" key="6">
    <source>
        <dbReference type="ARBA" id="ARBA00023004"/>
    </source>
</evidence>
<dbReference type="Pfam" id="PF01328">
    <property type="entry name" value="Peroxidase_2"/>
    <property type="match status" value="1"/>
</dbReference>
<feature type="compositionally biased region" description="Low complexity" evidence="8">
    <location>
        <begin position="1"/>
        <end position="18"/>
    </location>
</feature>
<protein>
    <submittedName>
        <fullName evidence="10">Cloroperoxidase</fullName>
    </submittedName>
</protein>
<evidence type="ECO:0000256" key="5">
    <source>
        <dbReference type="ARBA" id="ARBA00023002"/>
    </source>
</evidence>
<evidence type="ECO:0000313" key="11">
    <source>
        <dbReference type="Proteomes" id="UP000298030"/>
    </source>
</evidence>
<dbReference type="AlphaFoldDB" id="A0A4Y7SRE4"/>
<keyword evidence="4" id="KW-0479">Metal-binding</keyword>
<gene>
    <name evidence="10" type="ORF">FA13DRAFT_1319075</name>
</gene>
<evidence type="ECO:0000256" key="2">
    <source>
        <dbReference type="ARBA" id="ARBA00022559"/>
    </source>
</evidence>
<dbReference type="Gene3D" id="1.10.489.10">
    <property type="entry name" value="Chloroperoxidase-like"/>
    <property type="match status" value="1"/>
</dbReference>
<reference evidence="10 11" key="1">
    <citation type="journal article" date="2019" name="Nat. Ecol. Evol.">
        <title>Megaphylogeny resolves global patterns of mushroom evolution.</title>
        <authorList>
            <person name="Varga T."/>
            <person name="Krizsan K."/>
            <person name="Foldi C."/>
            <person name="Dima B."/>
            <person name="Sanchez-Garcia M."/>
            <person name="Sanchez-Ramirez S."/>
            <person name="Szollosi G.J."/>
            <person name="Szarkandi J.G."/>
            <person name="Papp V."/>
            <person name="Albert L."/>
            <person name="Andreopoulos W."/>
            <person name="Angelini C."/>
            <person name="Antonin V."/>
            <person name="Barry K.W."/>
            <person name="Bougher N.L."/>
            <person name="Buchanan P."/>
            <person name="Buyck B."/>
            <person name="Bense V."/>
            <person name="Catcheside P."/>
            <person name="Chovatia M."/>
            <person name="Cooper J."/>
            <person name="Damon W."/>
            <person name="Desjardin D."/>
            <person name="Finy P."/>
            <person name="Geml J."/>
            <person name="Haridas S."/>
            <person name="Hughes K."/>
            <person name="Justo A."/>
            <person name="Karasinski D."/>
            <person name="Kautmanova I."/>
            <person name="Kiss B."/>
            <person name="Kocsube S."/>
            <person name="Kotiranta H."/>
            <person name="LaButti K.M."/>
            <person name="Lechner B.E."/>
            <person name="Liimatainen K."/>
            <person name="Lipzen A."/>
            <person name="Lukacs Z."/>
            <person name="Mihaltcheva S."/>
            <person name="Morgado L.N."/>
            <person name="Niskanen T."/>
            <person name="Noordeloos M.E."/>
            <person name="Ohm R.A."/>
            <person name="Ortiz-Santana B."/>
            <person name="Ovrebo C."/>
            <person name="Racz N."/>
            <person name="Riley R."/>
            <person name="Savchenko A."/>
            <person name="Shiryaev A."/>
            <person name="Soop K."/>
            <person name="Spirin V."/>
            <person name="Szebenyi C."/>
            <person name="Tomsovsky M."/>
            <person name="Tulloss R.E."/>
            <person name="Uehling J."/>
            <person name="Grigoriev I.V."/>
            <person name="Vagvolgyi C."/>
            <person name="Papp T."/>
            <person name="Martin F.M."/>
            <person name="Miettinen O."/>
            <person name="Hibbett D.S."/>
            <person name="Nagy L.G."/>
        </authorList>
    </citation>
    <scope>NUCLEOTIDE SEQUENCE [LARGE SCALE GENOMIC DNA]</scope>
    <source>
        <strain evidence="10 11">FP101781</strain>
    </source>
</reference>
<accession>A0A4Y7SRE4</accession>
<evidence type="ECO:0000256" key="1">
    <source>
        <dbReference type="ARBA" id="ARBA00001970"/>
    </source>
</evidence>
<evidence type="ECO:0000256" key="4">
    <source>
        <dbReference type="ARBA" id="ARBA00022723"/>
    </source>
</evidence>
<keyword evidence="6" id="KW-0408">Iron</keyword>
<evidence type="ECO:0000256" key="7">
    <source>
        <dbReference type="ARBA" id="ARBA00025795"/>
    </source>
</evidence>
<organism evidence="10 11">
    <name type="scientific">Coprinellus micaceus</name>
    <name type="common">Glistening ink-cap mushroom</name>
    <name type="synonym">Coprinus micaceus</name>
    <dbReference type="NCBI Taxonomy" id="71717"/>
    <lineage>
        <taxon>Eukaryota</taxon>
        <taxon>Fungi</taxon>
        <taxon>Dikarya</taxon>
        <taxon>Basidiomycota</taxon>
        <taxon>Agaricomycotina</taxon>
        <taxon>Agaricomycetes</taxon>
        <taxon>Agaricomycetidae</taxon>
        <taxon>Agaricales</taxon>
        <taxon>Agaricineae</taxon>
        <taxon>Psathyrellaceae</taxon>
        <taxon>Coprinellus</taxon>
    </lineage>
</organism>
<evidence type="ECO:0000256" key="8">
    <source>
        <dbReference type="SAM" id="MobiDB-lite"/>
    </source>
</evidence>
<comment type="similarity">
    <text evidence="7">Belongs to the chloroperoxidase family.</text>
</comment>
<name>A0A4Y7SRE4_COPMI</name>
<comment type="caution">
    <text evidence="10">The sequence shown here is derived from an EMBL/GenBank/DDBJ whole genome shotgun (WGS) entry which is preliminary data.</text>
</comment>
<dbReference type="Proteomes" id="UP000298030">
    <property type="component" value="Unassembled WGS sequence"/>
</dbReference>
<evidence type="ECO:0000259" key="9">
    <source>
        <dbReference type="PROSITE" id="PS51405"/>
    </source>
</evidence>
<dbReference type="PANTHER" id="PTHR33577:SF9">
    <property type="entry name" value="PEROXIDASE STCC"/>
    <property type="match status" value="1"/>
</dbReference>
<dbReference type="GO" id="GO:0046872">
    <property type="term" value="F:metal ion binding"/>
    <property type="evidence" value="ECO:0007669"/>
    <property type="project" value="UniProtKB-KW"/>
</dbReference>
<proteinExistence type="inferred from homology"/>
<feature type="domain" description="Heme haloperoxidase family profile" evidence="9">
    <location>
        <begin position="31"/>
        <end position="249"/>
    </location>
</feature>
<dbReference type="InterPro" id="IPR036851">
    <property type="entry name" value="Chloroperoxidase-like_sf"/>
</dbReference>
<dbReference type="PROSITE" id="PS51405">
    <property type="entry name" value="HEME_HALOPEROXIDASE"/>
    <property type="match status" value="1"/>
</dbReference>
<dbReference type="EMBL" id="QPFP01000067">
    <property type="protein sequence ID" value="TEB24437.1"/>
    <property type="molecule type" value="Genomic_DNA"/>
</dbReference>
<keyword evidence="3" id="KW-0349">Heme</keyword>
<sequence>MSTPETQTATAAASSSSSVHKTCPVTGMTGPEHDFRAPQPGDSRSPCPALNTMANHGYIPRDGKKISAWQIVQGLVDCYGLTKPFAIFLSYTTFLVLRHFKRIDLYEIGKHGVVEHDASIVHRNTPPGETYAPIEIDRELLAEFVKEARAEVEVEVETADGKKEIEKQTLLTTADVGRARVRREKESPLDAIHAEIARGEVAIIMAVWETKTEKATGTRIDWLERWLGEERLPDGWRPTKRVGLFDTMKQGKPIKKAADAIWEAEKKKKD</sequence>
<evidence type="ECO:0000313" key="10">
    <source>
        <dbReference type="EMBL" id="TEB24437.1"/>
    </source>
</evidence>
<comment type="cofactor">
    <cofactor evidence="1">
        <name>heme b</name>
        <dbReference type="ChEBI" id="CHEBI:60344"/>
    </cofactor>
</comment>
<keyword evidence="11" id="KW-1185">Reference proteome</keyword>